<feature type="domain" description="HPP transmembrane region" evidence="2">
    <location>
        <begin position="5"/>
        <end position="144"/>
    </location>
</feature>
<dbReference type="RefSeq" id="WP_331303559.1">
    <property type="nucleotide sequence ID" value="NZ_MLCA01000014.1"/>
</dbReference>
<gene>
    <name evidence="3" type="ORF">MOTC310_23830</name>
</gene>
<dbReference type="PANTHER" id="PTHR33741">
    <property type="entry name" value="TRANSMEMBRANE PROTEIN DDB_G0269096-RELATED"/>
    <property type="match status" value="1"/>
</dbReference>
<sequence length="157" mass="15733">MAANKLSSSLLAGLGGTCVVTMLAELTARFEAVLLIAPFGASCVLVFGLPQSPLAQPRNVIGGHLISTLMGLLVFAALGATPLAFGVGVGLAITAMLLTGTVHPPAGADPIVVLLAGAGWSFLVVPVFTGATTIVVAGLIFKGTVRRLSRLGRTEGA</sequence>
<keyword evidence="1" id="KW-0812">Transmembrane</keyword>
<keyword evidence="1" id="KW-0472">Membrane</keyword>
<keyword evidence="4" id="KW-1185">Reference proteome</keyword>
<keyword evidence="1" id="KW-1133">Transmembrane helix</keyword>
<dbReference type="InterPro" id="IPR058581">
    <property type="entry name" value="TM_HPP"/>
</dbReference>
<evidence type="ECO:0000313" key="3">
    <source>
        <dbReference type="EMBL" id="MEE7493321.1"/>
    </source>
</evidence>
<feature type="transmembrane region" description="Helical" evidence="1">
    <location>
        <begin position="69"/>
        <end position="98"/>
    </location>
</feature>
<dbReference type="Pfam" id="PF04982">
    <property type="entry name" value="TM_HPP"/>
    <property type="match status" value="1"/>
</dbReference>
<feature type="transmembrane region" description="Helical" evidence="1">
    <location>
        <begin position="118"/>
        <end position="141"/>
    </location>
</feature>
<reference evidence="3 4" key="1">
    <citation type="journal article" date="2012" name="Genet. Mol. Biol.">
        <title>Analysis of 16S rRNA and mxaF genes revealing insights into Methylobacterium niche-specific plant association.</title>
        <authorList>
            <person name="Dourado M.N."/>
            <person name="Andreote F.D."/>
            <person name="Dini-Andreote F."/>
            <person name="Conti R."/>
            <person name="Araujo J.M."/>
            <person name="Araujo W.L."/>
        </authorList>
    </citation>
    <scope>NUCLEOTIDE SEQUENCE [LARGE SCALE GENOMIC DNA]</scope>
    <source>
        <strain evidence="3 4">TC3-10</strain>
    </source>
</reference>
<dbReference type="Proteomes" id="UP001355206">
    <property type="component" value="Unassembled WGS sequence"/>
</dbReference>
<organism evidence="3 4">
    <name type="scientific">Methylobacterium oryzae</name>
    <dbReference type="NCBI Taxonomy" id="334852"/>
    <lineage>
        <taxon>Bacteria</taxon>
        <taxon>Pseudomonadati</taxon>
        <taxon>Pseudomonadota</taxon>
        <taxon>Alphaproteobacteria</taxon>
        <taxon>Hyphomicrobiales</taxon>
        <taxon>Methylobacteriaceae</taxon>
        <taxon>Methylobacterium</taxon>
    </lineage>
</organism>
<name>A0ABU7TV20_9HYPH</name>
<evidence type="ECO:0000313" key="4">
    <source>
        <dbReference type="Proteomes" id="UP001355206"/>
    </source>
</evidence>
<dbReference type="InterPro" id="IPR007065">
    <property type="entry name" value="HPP"/>
</dbReference>
<feature type="transmembrane region" description="Helical" evidence="1">
    <location>
        <begin position="28"/>
        <end position="49"/>
    </location>
</feature>
<dbReference type="PANTHER" id="PTHR33741:SF5">
    <property type="entry name" value="TRANSMEMBRANE PROTEIN DDB_G0269096-RELATED"/>
    <property type="match status" value="1"/>
</dbReference>
<dbReference type="EMBL" id="MLCA01000014">
    <property type="protein sequence ID" value="MEE7493321.1"/>
    <property type="molecule type" value="Genomic_DNA"/>
</dbReference>
<comment type="caution">
    <text evidence="3">The sequence shown here is derived from an EMBL/GenBank/DDBJ whole genome shotgun (WGS) entry which is preliminary data.</text>
</comment>
<evidence type="ECO:0000259" key="2">
    <source>
        <dbReference type="Pfam" id="PF04982"/>
    </source>
</evidence>
<proteinExistence type="predicted"/>
<evidence type="ECO:0000256" key="1">
    <source>
        <dbReference type="SAM" id="Phobius"/>
    </source>
</evidence>
<protein>
    <recommendedName>
        <fullName evidence="2">HPP transmembrane region domain-containing protein</fullName>
    </recommendedName>
</protein>
<accession>A0ABU7TV20</accession>